<reference evidence="1" key="1">
    <citation type="submission" date="2020-12" db="EMBL/GenBank/DDBJ databases">
        <title>Enhanced detection system for hospital associated transmission using whole genome sequencing surveillance.</title>
        <authorList>
            <person name="Harrison L.H."/>
            <person name="Van Tyne D."/>
            <person name="Marsh J.W."/>
            <person name="Griffith M.P."/>
            <person name="Snyder D.J."/>
            <person name="Cooper V.S."/>
            <person name="Mustapha M."/>
        </authorList>
    </citation>
    <scope>NUCLEOTIDE SEQUENCE</scope>
    <source>
        <strain evidence="1">PSB00042</strain>
    </source>
</reference>
<organism evidence="1 2">
    <name type="scientific">Pseudomonas putida</name>
    <name type="common">Arthrobacter siderocapsulatus</name>
    <dbReference type="NCBI Taxonomy" id="303"/>
    <lineage>
        <taxon>Bacteria</taxon>
        <taxon>Pseudomonadati</taxon>
        <taxon>Pseudomonadota</taxon>
        <taxon>Gammaproteobacteria</taxon>
        <taxon>Pseudomonadales</taxon>
        <taxon>Pseudomonadaceae</taxon>
        <taxon>Pseudomonas</taxon>
    </lineage>
</organism>
<dbReference type="EMBL" id="JAEHTE010000078">
    <property type="protein sequence ID" value="MBI6888360.1"/>
    <property type="molecule type" value="Genomic_DNA"/>
</dbReference>
<proteinExistence type="predicted"/>
<dbReference type="AlphaFoldDB" id="A0A8I1EK09"/>
<accession>A0A8I1EK09</accession>
<protein>
    <submittedName>
        <fullName evidence="1">Uncharacterized protein</fullName>
    </submittedName>
</protein>
<dbReference type="Proteomes" id="UP000637061">
    <property type="component" value="Unassembled WGS sequence"/>
</dbReference>
<name>A0A8I1EK09_PSEPU</name>
<dbReference type="RefSeq" id="WP_198748335.1">
    <property type="nucleotide sequence ID" value="NZ_JAEHTE010000078.1"/>
</dbReference>
<comment type="caution">
    <text evidence="1">The sequence shown here is derived from an EMBL/GenBank/DDBJ whole genome shotgun (WGS) entry which is preliminary data.</text>
</comment>
<evidence type="ECO:0000313" key="1">
    <source>
        <dbReference type="EMBL" id="MBI6888360.1"/>
    </source>
</evidence>
<gene>
    <name evidence="1" type="ORF">JEU22_31060</name>
</gene>
<evidence type="ECO:0000313" key="2">
    <source>
        <dbReference type="Proteomes" id="UP000637061"/>
    </source>
</evidence>
<sequence>MAAAENSNNQLEYPCTHCGTMFKRRPGGRDTCTRTCAKAAERKQKAPKLTAKQRKVERRKQRLLECAFGYWLLEQAVRAGTVQTYYGITAAGLHRLYDQHNYRKMRLGWLDSGHGKDVYHLCHVQPLKGRDGSTGLTISENLFTGIAELNQRQSNKPVNTWAGASLPATARKRKWTITKEMTRDQVLQKLADFIGPELDTFLDELDKMPQRTYRLRLAKTVFNQQSNELCEPLDRSYTLAELESLKVEELQMLNAIQQGRTSIASFGATGGRADSKLGVLHDELVRFSTVLSEGQHRDNCLFMLKLVRVMGIYLAQIGSEEGKAHSRFLAQGDASWAPLSHLYQGQPWRTPAHLLADDLDGLLNGVYDAKGRELKPGIVPMAQAALQGLDIDRDYISNRLTKRLTVKTLNPVVAAPNDWSWEASGSDWLTYIDNLYASLEPTWQALLDVGLCNEEQVLDAHDAVLVNLVDAVEQSRKHYREQRQFTVYHVPFTRYPAHLEFPPVISDHGFELAA</sequence>